<dbReference type="InterPro" id="IPR000961">
    <property type="entry name" value="AGC-kinase_C"/>
</dbReference>
<evidence type="ECO:0000259" key="7">
    <source>
        <dbReference type="PROSITE" id="PS51285"/>
    </source>
</evidence>
<dbReference type="InterPro" id="IPR000719">
    <property type="entry name" value="Prot_kinase_dom"/>
</dbReference>
<keyword evidence="1" id="KW-0723">Serine/threonine-protein kinase</keyword>
<dbReference type="PANTHER" id="PTHR24351">
    <property type="entry name" value="RIBOSOMAL PROTEIN S6 KINASE"/>
    <property type="match status" value="1"/>
</dbReference>
<protein>
    <recommendedName>
        <fullName evidence="10">Protein kinase domain-containing protein</fullName>
    </recommendedName>
</protein>
<dbReference type="PROSITE" id="PS51285">
    <property type="entry name" value="AGC_KINASE_CTER"/>
    <property type="match status" value="1"/>
</dbReference>
<dbReference type="SMART" id="SM00133">
    <property type="entry name" value="S_TK_X"/>
    <property type="match status" value="1"/>
</dbReference>
<proteinExistence type="predicted"/>
<dbReference type="Pfam" id="PF00069">
    <property type="entry name" value="Pkinase"/>
    <property type="match status" value="1"/>
</dbReference>
<evidence type="ECO:0000256" key="4">
    <source>
        <dbReference type="ARBA" id="ARBA00022777"/>
    </source>
</evidence>
<evidence type="ECO:0000313" key="8">
    <source>
        <dbReference type="EMBL" id="OMJ89813.1"/>
    </source>
</evidence>
<dbReference type="PROSITE" id="PS50011">
    <property type="entry name" value="PROTEIN_KINASE_DOM"/>
    <property type="match status" value="1"/>
</dbReference>
<name>A0A1R2CLB3_9CILI</name>
<reference evidence="8 9" key="1">
    <citation type="submission" date="2016-11" db="EMBL/GenBank/DDBJ databases">
        <title>The macronuclear genome of Stentor coeruleus: a giant cell with tiny introns.</title>
        <authorList>
            <person name="Slabodnick M."/>
            <person name="Ruby J.G."/>
            <person name="Reiff S.B."/>
            <person name="Swart E.C."/>
            <person name="Gosai S."/>
            <person name="Prabakaran S."/>
            <person name="Witkowska E."/>
            <person name="Larue G.E."/>
            <person name="Fisher S."/>
            <person name="Freeman R.M."/>
            <person name="Gunawardena J."/>
            <person name="Chu W."/>
            <person name="Stover N.A."/>
            <person name="Gregory B.D."/>
            <person name="Nowacki M."/>
            <person name="Derisi J."/>
            <person name="Roy S.W."/>
            <person name="Marshall W.F."/>
            <person name="Sood P."/>
        </authorList>
    </citation>
    <scope>NUCLEOTIDE SEQUENCE [LARGE SCALE GENOMIC DNA]</scope>
    <source>
        <strain evidence="8">WM001</strain>
    </source>
</reference>
<dbReference type="AlphaFoldDB" id="A0A1R2CLB3"/>
<evidence type="ECO:0000313" key="9">
    <source>
        <dbReference type="Proteomes" id="UP000187209"/>
    </source>
</evidence>
<dbReference type="OrthoDB" id="413582at2759"/>
<keyword evidence="9" id="KW-1185">Reference proteome</keyword>
<evidence type="ECO:0000256" key="2">
    <source>
        <dbReference type="ARBA" id="ARBA00022679"/>
    </source>
</evidence>
<evidence type="ECO:0000259" key="6">
    <source>
        <dbReference type="PROSITE" id="PS50011"/>
    </source>
</evidence>
<keyword evidence="3" id="KW-0547">Nucleotide-binding</keyword>
<dbReference type="InterPro" id="IPR011009">
    <property type="entry name" value="Kinase-like_dom_sf"/>
</dbReference>
<keyword evidence="4" id="KW-0418">Kinase</keyword>
<gene>
    <name evidence="8" type="ORF">SteCoe_7992</name>
</gene>
<dbReference type="Proteomes" id="UP000187209">
    <property type="component" value="Unassembled WGS sequence"/>
</dbReference>
<dbReference type="GO" id="GO:0004674">
    <property type="term" value="F:protein serine/threonine kinase activity"/>
    <property type="evidence" value="ECO:0007669"/>
    <property type="project" value="UniProtKB-KW"/>
</dbReference>
<dbReference type="EMBL" id="MPUH01000117">
    <property type="protein sequence ID" value="OMJ89813.1"/>
    <property type="molecule type" value="Genomic_DNA"/>
</dbReference>
<accession>A0A1R2CLB3</accession>
<dbReference type="SUPFAM" id="SSF56112">
    <property type="entry name" value="Protein kinase-like (PK-like)"/>
    <property type="match status" value="1"/>
</dbReference>
<keyword evidence="5" id="KW-0067">ATP-binding</keyword>
<comment type="caution">
    <text evidence="8">The sequence shown here is derived from an EMBL/GenBank/DDBJ whole genome shotgun (WGS) entry which is preliminary data.</text>
</comment>
<dbReference type="Gene3D" id="3.30.200.20">
    <property type="entry name" value="Phosphorylase Kinase, domain 1"/>
    <property type="match status" value="1"/>
</dbReference>
<feature type="domain" description="AGC-kinase C-terminal" evidence="7">
    <location>
        <begin position="374"/>
        <end position="433"/>
    </location>
</feature>
<evidence type="ECO:0000256" key="3">
    <source>
        <dbReference type="ARBA" id="ARBA00022741"/>
    </source>
</evidence>
<evidence type="ECO:0000256" key="5">
    <source>
        <dbReference type="ARBA" id="ARBA00022840"/>
    </source>
</evidence>
<organism evidence="8 9">
    <name type="scientific">Stentor coeruleus</name>
    <dbReference type="NCBI Taxonomy" id="5963"/>
    <lineage>
        <taxon>Eukaryota</taxon>
        <taxon>Sar</taxon>
        <taxon>Alveolata</taxon>
        <taxon>Ciliophora</taxon>
        <taxon>Postciliodesmatophora</taxon>
        <taxon>Heterotrichea</taxon>
        <taxon>Heterotrichida</taxon>
        <taxon>Stentoridae</taxon>
        <taxon>Stentor</taxon>
    </lineage>
</organism>
<feature type="domain" description="Protein kinase" evidence="6">
    <location>
        <begin position="118"/>
        <end position="373"/>
    </location>
</feature>
<keyword evidence="2" id="KW-0808">Transferase</keyword>
<dbReference type="Gene3D" id="1.10.510.10">
    <property type="entry name" value="Transferase(Phosphotransferase) domain 1"/>
    <property type="match status" value="1"/>
</dbReference>
<dbReference type="GO" id="GO:0005524">
    <property type="term" value="F:ATP binding"/>
    <property type="evidence" value="ECO:0007669"/>
    <property type="project" value="UniProtKB-KW"/>
</dbReference>
<sequence>MGQTTSDQALKVQSDKPRRETFKYIPKAPYKIIKILANHNIFTIEIPDDSMTCGWLLSEVIRNYKNEGVIAALRTKENLDILDEYLLRFEKSLKPFADHEMLTAYFSEDCEDIGIGRFNFLKVIGVGKDSKVVLSRKKDTGILYAIKIIEKSEVRRNERLAQVMAERNVLSQVSHPFIAKLHWACQSDSQLYYVLGFCPGGELNFHLKNIGRFTENQAKFYFGEILLALEYLHENSISYNNLKPENILLDIDGHIKIVDFSLAIINSSNSIQTSSNSEEQKPSRSFIEKTEDFYQLGLLLYEVLSSSKLTENPDSTIEINENLFPKYLSKDVKNLLLKLLSKDSQAKSSKNSEDLSKRSHILSIEEIKQHPWCQSINWQRMLKKKCTPPFRPNLKKSNFDPEIMKTPVNLDTYEGNELKGFNYSSEAIEVCYWNITDVFLSESNINSERNSTDTEETLKSLLSDKSLDITENTTKIYEEVQSFTLPSQKDLTNTKGNFKSLSPSERDSKLSSIKSLLKSVTGIHNYFSEDQKHHKNLDPISDLSSGLGKMQEVIRRKLTLKNEV</sequence>
<evidence type="ECO:0000256" key="1">
    <source>
        <dbReference type="ARBA" id="ARBA00022527"/>
    </source>
</evidence>
<evidence type="ECO:0008006" key="10">
    <source>
        <dbReference type="Google" id="ProtNLM"/>
    </source>
</evidence>